<dbReference type="InterPro" id="IPR021799">
    <property type="entry name" value="PIN-like_prokaryotic"/>
</dbReference>
<dbReference type="AlphaFoldDB" id="A0A0D1KMU7"/>
<gene>
    <name evidence="1" type="ORF">SR41_18010</name>
</gene>
<protein>
    <recommendedName>
        <fullName evidence="3">Nucleic acid-binding protein</fullName>
    </recommendedName>
</protein>
<sequence length="200" mass="22017">MDDVETPIERPDVIVPDTGPLIHLAQTDALHLLHQIGGRVVVADMVAFEATQDMTKPGAQDIQDWLDAGQRPDSNAPVLVASTEIGRLFAKARTVDPTTRAKDSGELAIMQWLGSYVDYHSDASILIVYENGKIPRFVRETGLDMATDVLTTRAFLELAERRGIVSSAEDVWQRIVDVAPTANPQVATMSIRKPKQDRDT</sequence>
<dbReference type="EMBL" id="JXTP01000101">
    <property type="protein sequence ID" value="KIU25839.1"/>
    <property type="molecule type" value="Genomic_DNA"/>
</dbReference>
<evidence type="ECO:0000313" key="2">
    <source>
        <dbReference type="Proteomes" id="UP000033203"/>
    </source>
</evidence>
<name>A0A0D1KMU7_9SPHN</name>
<accession>A0A0D1KMU7</accession>
<dbReference type="PATRIC" id="fig|1549858.7.peg.3861"/>
<dbReference type="Proteomes" id="UP000033203">
    <property type="component" value="Unassembled WGS sequence"/>
</dbReference>
<proteinExistence type="predicted"/>
<reference evidence="1 2" key="1">
    <citation type="submission" date="2015-01" db="EMBL/GenBank/DDBJ databases">
        <title>Genome of Sphingomonas taxi strain 30a.</title>
        <authorList>
            <person name="Eevers N."/>
            <person name="Van Hamme J."/>
            <person name="Bottos E."/>
            <person name="Weyens N."/>
            <person name="Vangronsveld J."/>
        </authorList>
    </citation>
    <scope>NUCLEOTIDE SEQUENCE [LARGE SCALE GENOMIC DNA]</scope>
    <source>
        <strain evidence="1 2">30a</strain>
    </source>
</reference>
<evidence type="ECO:0000313" key="1">
    <source>
        <dbReference type="EMBL" id="KIU25839.1"/>
    </source>
</evidence>
<organism evidence="1 2">
    <name type="scientific">Sphingomonas melonis</name>
    <dbReference type="NCBI Taxonomy" id="152682"/>
    <lineage>
        <taxon>Bacteria</taxon>
        <taxon>Pseudomonadati</taxon>
        <taxon>Pseudomonadota</taxon>
        <taxon>Alphaproteobacteria</taxon>
        <taxon>Sphingomonadales</taxon>
        <taxon>Sphingomonadaceae</taxon>
        <taxon>Sphingomonas</taxon>
    </lineage>
</organism>
<dbReference type="Pfam" id="PF11848">
    <property type="entry name" value="DUF3368"/>
    <property type="match status" value="1"/>
</dbReference>
<evidence type="ECO:0008006" key="3">
    <source>
        <dbReference type="Google" id="ProtNLM"/>
    </source>
</evidence>
<comment type="caution">
    <text evidence="1">The sequence shown here is derived from an EMBL/GenBank/DDBJ whole genome shotgun (WGS) entry which is preliminary data.</text>
</comment>